<accession>A0A938YE09</accession>
<dbReference type="Proteomes" id="UP000663792">
    <property type="component" value="Unassembled WGS sequence"/>
</dbReference>
<dbReference type="SUPFAM" id="SSF53474">
    <property type="entry name" value="alpha/beta-Hydrolases"/>
    <property type="match status" value="1"/>
</dbReference>
<comment type="caution">
    <text evidence="2">The sequence shown here is derived from an EMBL/GenBank/DDBJ whole genome shotgun (WGS) entry which is preliminary data.</text>
</comment>
<dbReference type="EMBL" id="JAERWK010000003">
    <property type="protein sequence ID" value="MBM9466130.1"/>
    <property type="molecule type" value="Genomic_DNA"/>
</dbReference>
<dbReference type="InterPro" id="IPR050266">
    <property type="entry name" value="AB_hydrolase_sf"/>
</dbReference>
<feature type="domain" description="AB hydrolase-1" evidence="1">
    <location>
        <begin position="43"/>
        <end position="308"/>
    </location>
</feature>
<proteinExistence type="predicted"/>
<keyword evidence="2" id="KW-0378">Hydrolase</keyword>
<gene>
    <name evidence="2" type="ORF">JL106_02400</name>
</gene>
<dbReference type="RefSeq" id="WP_205259085.1">
    <property type="nucleotide sequence ID" value="NZ_JAERWK010000003.1"/>
</dbReference>
<keyword evidence="3" id="KW-1185">Reference proteome</keyword>
<dbReference type="PANTHER" id="PTHR43798:SF33">
    <property type="entry name" value="HYDROLASE, PUTATIVE (AFU_ORTHOLOGUE AFUA_2G14860)-RELATED"/>
    <property type="match status" value="1"/>
</dbReference>
<evidence type="ECO:0000259" key="1">
    <source>
        <dbReference type="Pfam" id="PF12697"/>
    </source>
</evidence>
<dbReference type="InterPro" id="IPR029058">
    <property type="entry name" value="AB_hydrolase_fold"/>
</dbReference>
<dbReference type="AlphaFoldDB" id="A0A938YE09"/>
<dbReference type="InterPro" id="IPR000073">
    <property type="entry name" value="AB_hydrolase_1"/>
</dbReference>
<sequence>MAGPVTQYRTFAVPVAGGMLHGGVWEPDRPDLTEPETGPTPTVLAVHGITASHLAWQWLADALPGIRIVAPDLRGRGRSGDLPGPTGMARHAEDLAALIAAAGGPFGAAPGPVPVVGHSMGGFVATALTAHRPDLVASLLLVDGGLPFPLPPETTVAQAIDATLGPAAERLTRTFPSREAYQAFWRDHPAFAGHRDDPRLLAFFDHDLDGVEPDLRPSCRPETMLRDAADLYRSPEQTAVLDAVVRAAVPVLFLRAPRDLLDRAGGLYPPELVPALAEALPGLDVREVDHTNHYTVVMTDAGATAVAEALRGQIGLRTG</sequence>
<dbReference type="Gene3D" id="3.40.50.1820">
    <property type="entry name" value="alpha/beta hydrolase"/>
    <property type="match status" value="1"/>
</dbReference>
<evidence type="ECO:0000313" key="3">
    <source>
        <dbReference type="Proteomes" id="UP000663792"/>
    </source>
</evidence>
<dbReference type="PANTHER" id="PTHR43798">
    <property type="entry name" value="MONOACYLGLYCEROL LIPASE"/>
    <property type="match status" value="1"/>
</dbReference>
<protein>
    <submittedName>
        <fullName evidence="2">Alpha/beta hydrolase</fullName>
    </submittedName>
</protein>
<evidence type="ECO:0000313" key="2">
    <source>
        <dbReference type="EMBL" id="MBM9466130.1"/>
    </source>
</evidence>
<dbReference type="GO" id="GO:0016020">
    <property type="term" value="C:membrane"/>
    <property type="evidence" value="ECO:0007669"/>
    <property type="project" value="TreeGrafter"/>
</dbReference>
<organism evidence="2 3">
    <name type="scientific">Nakamurella leprariae</name>
    <dbReference type="NCBI Taxonomy" id="2803911"/>
    <lineage>
        <taxon>Bacteria</taxon>
        <taxon>Bacillati</taxon>
        <taxon>Actinomycetota</taxon>
        <taxon>Actinomycetes</taxon>
        <taxon>Nakamurellales</taxon>
        <taxon>Nakamurellaceae</taxon>
        <taxon>Nakamurella</taxon>
    </lineage>
</organism>
<dbReference type="PRINTS" id="PR00111">
    <property type="entry name" value="ABHYDROLASE"/>
</dbReference>
<dbReference type="Pfam" id="PF12697">
    <property type="entry name" value="Abhydrolase_6"/>
    <property type="match status" value="1"/>
</dbReference>
<dbReference type="GO" id="GO:0016787">
    <property type="term" value="F:hydrolase activity"/>
    <property type="evidence" value="ECO:0007669"/>
    <property type="project" value="UniProtKB-KW"/>
</dbReference>
<name>A0A938YE09_9ACTN</name>
<reference evidence="2" key="1">
    <citation type="submission" date="2021-01" db="EMBL/GenBank/DDBJ databases">
        <title>YIM 132084 draft genome.</title>
        <authorList>
            <person name="An D."/>
        </authorList>
    </citation>
    <scope>NUCLEOTIDE SEQUENCE</scope>
    <source>
        <strain evidence="2">YIM 132084</strain>
    </source>
</reference>